<dbReference type="InterPro" id="IPR037523">
    <property type="entry name" value="VOC_core"/>
</dbReference>
<keyword evidence="3" id="KW-1185">Reference proteome</keyword>
<dbReference type="Pfam" id="PF00903">
    <property type="entry name" value="Glyoxalase"/>
    <property type="match status" value="1"/>
</dbReference>
<dbReference type="SUPFAM" id="SSF54593">
    <property type="entry name" value="Glyoxalase/Bleomycin resistance protein/Dihydroxybiphenyl dioxygenase"/>
    <property type="match status" value="1"/>
</dbReference>
<organism evidence="2 3">
    <name type="scientific">Thalassococcus lentus</name>
    <dbReference type="NCBI Taxonomy" id="1210524"/>
    <lineage>
        <taxon>Bacteria</taxon>
        <taxon>Pseudomonadati</taxon>
        <taxon>Pseudomonadota</taxon>
        <taxon>Alphaproteobacteria</taxon>
        <taxon>Rhodobacterales</taxon>
        <taxon>Roseobacteraceae</taxon>
        <taxon>Thalassococcus</taxon>
    </lineage>
</organism>
<dbReference type="RefSeq" id="WP_271431306.1">
    <property type="nucleotide sequence ID" value="NZ_JAQIOY010000001.1"/>
</dbReference>
<evidence type="ECO:0000313" key="2">
    <source>
        <dbReference type="EMBL" id="MDA7423977.1"/>
    </source>
</evidence>
<dbReference type="Gene3D" id="3.10.180.10">
    <property type="entry name" value="2,3-Dihydroxybiphenyl 1,2-Dioxygenase, domain 1"/>
    <property type="match status" value="1"/>
</dbReference>
<proteinExistence type="predicted"/>
<dbReference type="EMBL" id="JAQIOY010000001">
    <property type="protein sequence ID" value="MDA7423977.1"/>
    <property type="molecule type" value="Genomic_DNA"/>
</dbReference>
<comment type="caution">
    <text evidence="2">The sequence shown here is derived from an EMBL/GenBank/DDBJ whole genome shotgun (WGS) entry which is preliminary data.</text>
</comment>
<dbReference type="Proteomes" id="UP001210720">
    <property type="component" value="Unassembled WGS sequence"/>
</dbReference>
<gene>
    <name evidence="2" type="ORF">PFY00_04510</name>
</gene>
<evidence type="ECO:0000259" key="1">
    <source>
        <dbReference type="PROSITE" id="PS51819"/>
    </source>
</evidence>
<reference evidence="2 3" key="1">
    <citation type="submission" date="2023-01" db="EMBL/GenBank/DDBJ databases">
        <title>Thalassococcus onchidii sp. nov., isolated from a marine invertebrate from the South China Sea.</title>
        <authorList>
            <person name="Xu S."/>
            <person name="Liu Z."/>
            <person name="Xu Y."/>
        </authorList>
    </citation>
    <scope>NUCLEOTIDE SEQUENCE [LARGE SCALE GENOMIC DNA]</scope>
    <source>
        <strain evidence="2 3">KCTC 32084</strain>
    </source>
</reference>
<dbReference type="PROSITE" id="PS51819">
    <property type="entry name" value="VOC"/>
    <property type="match status" value="1"/>
</dbReference>
<feature type="domain" description="VOC" evidence="1">
    <location>
        <begin position="1"/>
        <end position="119"/>
    </location>
</feature>
<protein>
    <submittedName>
        <fullName evidence="2">VOC family protein</fullName>
    </submittedName>
</protein>
<dbReference type="InterPro" id="IPR029068">
    <property type="entry name" value="Glyas_Bleomycin-R_OHBP_Dase"/>
</dbReference>
<evidence type="ECO:0000313" key="3">
    <source>
        <dbReference type="Proteomes" id="UP001210720"/>
    </source>
</evidence>
<sequence length="121" mass="13325">MKPISFIATDAPAATKSFYKDILGLELVAENQFALVFLDAEHMLRIQIVPSLKGAEHTVYGWQVEDIDKTVADLAAKGVMFETFAHLVQNEVGVWQTPDGSQVAWFRDPAGNVLSVSQFAD</sequence>
<name>A0ABT4XQ03_9RHOB</name>
<dbReference type="InterPro" id="IPR004360">
    <property type="entry name" value="Glyas_Fos-R_dOase_dom"/>
</dbReference>
<accession>A0ABT4XQ03</accession>